<protein>
    <recommendedName>
        <fullName evidence="1">valine--tRNA ligase</fullName>
        <ecNumber evidence="1">6.1.1.9</ecNumber>
    </recommendedName>
    <alternativeName>
        <fullName evidence="7">Valyl-tRNA synthetase</fullName>
    </alternativeName>
</protein>
<dbReference type="PANTHER" id="PTHR11946:SF93">
    <property type="entry name" value="VALINE--TRNA LIGASE, CHLOROPLASTIC_MITOCHONDRIAL 2"/>
    <property type="match status" value="1"/>
</dbReference>
<reference evidence="10 11" key="1">
    <citation type="journal article" date="2016" name="Nat. Commun.">
        <title>Thousands of microbial genomes shed light on interconnected biogeochemical processes in an aquifer system.</title>
        <authorList>
            <person name="Anantharaman K."/>
            <person name="Brown C.T."/>
            <person name="Hug L.A."/>
            <person name="Sharon I."/>
            <person name="Castelle C.J."/>
            <person name="Probst A.J."/>
            <person name="Thomas B.C."/>
            <person name="Singh A."/>
            <person name="Wilkins M.J."/>
            <person name="Karaoz U."/>
            <person name="Brodie E.L."/>
            <person name="Williams K.H."/>
            <person name="Hubbard S.S."/>
            <person name="Banfield J.F."/>
        </authorList>
    </citation>
    <scope>NUCLEOTIDE SEQUENCE [LARGE SCALE GENOMIC DNA]</scope>
</reference>
<gene>
    <name evidence="10" type="ORF">A3F34_00430</name>
</gene>
<evidence type="ECO:0000256" key="2">
    <source>
        <dbReference type="ARBA" id="ARBA00022598"/>
    </source>
</evidence>
<evidence type="ECO:0000259" key="9">
    <source>
        <dbReference type="Pfam" id="PF08264"/>
    </source>
</evidence>
<evidence type="ECO:0000256" key="3">
    <source>
        <dbReference type="ARBA" id="ARBA00022741"/>
    </source>
</evidence>
<dbReference type="InterPro" id="IPR009080">
    <property type="entry name" value="tRNAsynth_Ia_anticodon-bd"/>
</dbReference>
<evidence type="ECO:0000256" key="1">
    <source>
        <dbReference type="ARBA" id="ARBA00013169"/>
    </source>
</evidence>
<name>A0A1F7I7E3_9BACT</name>
<dbReference type="GO" id="GO:0005524">
    <property type="term" value="F:ATP binding"/>
    <property type="evidence" value="ECO:0007669"/>
    <property type="project" value="UniProtKB-KW"/>
</dbReference>
<keyword evidence="4" id="KW-0067">ATP-binding</keyword>
<evidence type="ECO:0000256" key="8">
    <source>
        <dbReference type="ARBA" id="ARBA00047552"/>
    </source>
</evidence>
<dbReference type="InterPro" id="IPR013155">
    <property type="entry name" value="M/V/L/I-tRNA-synth_anticd-bd"/>
</dbReference>
<dbReference type="EMBL" id="MGAE01000024">
    <property type="protein sequence ID" value="OGK39192.1"/>
    <property type="molecule type" value="Genomic_DNA"/>
</dbReference>
<dbReference type="EC" id="6.1.1.9" evidence="1"/>
<evidence type="ECO:0000256" key="5">
    <source>
        <dbReference type="ARBA" id="ARBA00022917"/>
    </source>
</evidence>
<evidence type="ECO:0000256" key="7">
    <source>
        <dbReference type="ARBA" id="ARBA00029936"/>
    </source>
</evidence>
<evidence type="ECO:0000313" key="10">
    <source>
        <dbReference type="EMBL" id="OGK39192.1"/>
    </source>
</evidence>
<dbReference type="InterPro" id="IPR002303">
    <property type="entry name" value="Valyl-tRNA_ligase"/>
</dbReference>
<organism evidence="10 11">
    <name type="scientific">Candidatus Roizmanbacteria bacterium RIFCSPHIGHO2_12_FULL_44_10</name>
    <dbReference type="NCBI Taxonomy" id="1802054"/>
    <lineage>
        <taxon>Bacteria</taxon>
        <taxon>Candidatus Roizmaniibacteriota</taxon>
    </lineage>
</organism>
<evidence type="ECO:0000256" key="4">
    <source>
        <dbReference type="ARBA" id="ARBA00022840"/>
    </source>
</evidence>
<sequence length="87" mass="10323">MTAYEFSRVFDELYEFLWHRFADYYIEQLKEVTLSGNIKVLESLEDIYFQVIVMLHPFMPFVTEAVWKESHGDDSSILDYAKTNLSA</sequence>
<keyword evidence="3" id="KW-0547">Nucleotide-binding</keyword>
<proteinExistence type="predicted"/>
<feature type="domain" description="Methionyl/Valyl/Leucyl/Isoleucyl-tRNA synthetase anticodon-binding" evidence="9">
    <location>
        <begin position="1"/>
        <end position="78"/>
    </location>
</feature>
<dbReference type="GO" id="GO:0004832">
    <property type="term" value="F:valine-tRNA ligase activity"/>
    <property type="evidence" value="ECO:0007669"/>
    <property type="project" value="UniProtKB-EC"/>
</dbReference>
<dbReference type="GO" id="GO:0006438">
    <property type="term" value="P:valyl-tRNA aminoacylation"/>
    <property type="evidence" value="ECO:0007669"/>
    <property type="project" value="InterPro"/>
</dbReference>
<keyword evidence="6" id="KW-0030">Aminoacyl-tRNA synthetase</keyword>
<keyword evidence="2" id="KW-0436">Ligase</keyword>
<keyword evidence="5" id="KW-0648">Protein biosynthesis</keyword>
<dbReference type="Proteomes" id="UP000179024">
    <property type="component" value="Unassembled WGS sequence"/>
</dbReference>
<comment type="catalytic activity">
    <reaction evidence="8">
        <text>tRNA(Val) + L-valine + ATP = L-valyl-tRNA(Val) + AMP + diphosphate</text>
        <dbReference type="Rhea" id="RHEA:10704"/>
        <dbReference type="Rhea" id="RHEA-COMP:9672"/>
        <dbReference type="Rhea" id="RHEA-COMP:9708"/>
        <dbReference type="ChEBI" id="CHEBI:30616"/>
        <dbReference type="ChEBI" id="CHEBI:33019"/>
        <dbReference type="ChEBI" id="CHEBI:57762"/>
        <dbReference type="ChEBI" id="CHEBI:78442"/>
        <dbReference type="ChEBI" id="CHEBI:78537"/>
        <dbReference type="ChEBI" id="CHEBI:456215"/>
        <dbReference type="EC" id="6.1.1.9"/>
    </reaction>
</comment>
<dbReference type="AlphaFoldDB" id="A0A1F7I7E3"/>
<dbReference type="Gene3D" id="1.10.730.10">
    <property type="entry name" value="Isoleucyl-tRNA Synthetase, Domain 1"/>
    <property type="match status" value="1"/>
</dbReference>
<comment type="caution">
    <text evidence="10">The sequence shown here is derived from an EMBL/GenBank/DDBJ whole genome shotgun (WGS) entry which is preliminary data.</text>
</comment>
<evidence type="ECO:0000313" key="11">
    <source>
        <dbReference type="Proteomes" id="UP000179024"/>
    </source>
</evidence>
<dbReference type="Pfam" id="PF08264">
    <property type="entry name" value="Anticodon_1"/>
    <property type="match status" value="1"/>
</dbReference>
<dbReference type="SUPFAM" id="SSF47323">
    <property type="entry name" value="Anticodon-binding domain of a subclass of class I aminoacyl-tRNA synthetases"/>
    <property type="match status" value="1"/>
</dbReference>
<dbReference type="PANTHER" id="PTHR11946">
    <property type="entry name" value="VALYL-TRNA SYNTHETASES"/>
    <property type="match status" value="1"/>
</dbReference>
<dbReference type="GO" id="GO:0005829">
    <property type="term" value="C:cytosol"/>
    <property type="evidence" value="ECO:0007669"/>
    <property type="project" value="TreeGrafter"/>
</dbReference>
<accession>A0A1F7I7E3</accession>
<evidence type="ECO:0000256" key="6">
    <source>
        <dbReference type="ARBA" id="ARBA00023146"/>
    </source>
</evidence>